<name>A0A8H7S8F5_9FUNG</name>
<evidence type="ECO:0000256" key="4">
    <source>
        <dbReference type="SAM" id="MobiDB-lite"/>
    </source>
</evidence>
<dbReference type="OrthoDB" id="412286at2759"/>
<feature type="compositionally biased region" description="Basic and acidic residues" evidence="4">
    <location>
        <begin position="291"/>
        <end position="302"/>
    </location>
</feature>
<feature type="compositionally biased region" description="Low complexity" evidence="4">
    <location>
        <begin position="192"/>
        <end position="204"/>
    </location>
</feature>
<evidence type="ECO:0000256" key="2">
    <source>
        <dbReference type="ARBA" id="ARBA00022670"/>
    </source>
</evidence>
<evidence type="ECO:0000313" key="7">
    <source>
        <dbReference type="Proteomes" id="UP000646827"/>
    </source>
</evidence>
<feature type="compositionally biased region" description="Low complexity" evidence="4">
    <location>
        <begin position="334"/>
        <end position="348"/>
    </location>
</feature>
<reference evidence="6 7" key="1">
    <citation type="submission" date="2020-12" db="EMBL/GenBank/DDBJ databases">
        <title>Metabolic potential, ecology and presence of endohyphal bacteria is reflected in genomic diversity of Mucoromycotina.</title>
        <authorList>
            <person name="Muszewska A."/>
            <person name="Okrasinska A."/>
            <person name="Steczkiewicz K."/>
            <person name="Drgas O."/>
            <person name="Orlowska M."/>
            <person name="Perlinska-Lenart U."/>
            <person name="Aleksandrzak-Piekarczyk T."/>
            <person name="Szatraj K."/>
            <person name="Zielenkiewicz U."/>
            <person name="Pilsyk S."/>
            <person name="Malc E."/>
            <person name="Mieczkowski P."/>
            <person name="Kruszewska J.S."/>
            <person name="Biernat P."/>
            <person name="Pawlowska J."/>
        </authorList>
    </citation>
    <scope>NUCLEOTIDE SEQUENCE [LARGE SCALE GENOMIC DNA]</scope>
    <source>
        <strain evidence="6 7">CBS 142.35</strain>
    </source>
</reference>
<dbReference type="EMBL" id="JAEPRB010000038">
    <property type="protein sequence ID" value="KAG2224740.1"/>
    <property type="molecule type" value="Genomic_DNA"/>
</dbReference>
<dbReference type="Proteomes" id="UP000646827">
    <property type="component" value="Unassembled WGS sequence"/>
</dbReference>
<comment type="similarity">
    <text evidence="1">Belongs to the DeSI family.</text>
</comment>
<comment type="caution">
    <text evidence="6">The sequence shown here is derived from an EMBL/GenBank/DDBJ whole genome shotgun (WGS) entry which is preliminary data.</text>
</comment>
<feature type="compositionally biased region" description="Polar residues" evidence="4">
    <location>
        <begin position="305"/>
        <end position="315"/>
    </location>
</feature>
<dbReference type="Pfam" id="PF05903">
    <property type="entry name" value="Peptidase_C97"/>
    <property type="match status" value="1"/>
</dbReference>
<protein>
    <recommendedName>
        <fullName evidence="5">PPPDE domain-containing protein</fullName>
    </recommendedName>
</protein>
<feature type="compositionally biased region" description="Polar residues" evidence="4">
    <location>
        <begin position="143"/>
        <end position="191"/>
    </location>
</feature>
<evidence type="ECO:0000313" key="6">
    <source>
        <dbReference type="EMBL" id="KAG2224740.1"/>
    </source>
</evidence>
<dbReference type="Gene3D" id="3.90.1720.30">
    <property type="entry name" value="PPPDE domains"/>
    <property type="match status" value="1"/>
</dbReference>
<dbReference type="PANTHER" id="PTHR12378:SF80">
    <property type="entry name" value="IP06716P-RELATED"/>
    <property type="match status" value="1"/>
</dbReference>
<dbReference type="PROSITE" id="PS51858">
    <property type="entry name" value="PPPDE"/>
    <property type="match status" value="1"/>
</dbReference>
<dbReference type="InterPro" id="IPR008580">
    <property type="entry name" value="PPPDE_dom"/>
</dbReference>
<feature type="domain" description="PPPDE" evidence="5">
    <location>
        <begin position="1"/>
        <end position="134"/>
    </location>
</feature>
<feature type="compositionally biased region" description="Low complexity" evidence="4">
    <location>
        <begin position="248"/>
        <end position="258"/>
    </location>
</feature>
<dbReference type="AlphaFoldDB" id="A0A8H7S8F5"/>
<dbReference type="InterPro" id="IPR042266">
    <property type="entry name" value="PPPDE_sf"/>
</dbReference>
<dbReference type="GO" id="GO:0006508">
    <property type="term" value="P:proteolysis"/>
    <property type="evidence" value="ECO:0007669"/>
    <property type="project" value="UniProtKB-KW"/>
</dbReference>
<keyword evidence="3" id="KW-0378">Hydrolase</keyword>
<evidence type="ECO:0000256" key="1">
    <source>
        <dbReference type="ARBA" id="ARBA00008140"/>
    </source>
</evidence>
<dbReference type="GO" id="GO:0101005">
    <property type="term" value="F:deubiquitinase activity"/>
    <property type="evidence" value="ECO:0007669"/>
    <property type="project" value="TreeGrafter"/>
</dbReference>
<sequence length="348" mass="38311">MLEPSVLTNVGYALGVGIYHSGIEVGGREYCFGGHEYDNLTGVFAVEPKIGPPGVIFKQSISMGYTDLSEDEIGQTLQTISHEFGGTTYNLLTRNCNHFTDELCKRLTGKTPPGWINRAAKLGTMFPCVIPDEWIEPPEFETETTVQSPTSNGSSQPVSPAMSYSSRTPLKSRRTSNSTRQHQRDNTFNSVTSTTTTATQTASSRPISPVSNHRHQHHNIHPSQSSPTSRQSSTSFEFRHPYHYHHQNNNNSNNRRSSVPLTPSRRPSGDSVVLAYPSSPLADDEYNIENPVKEPDGCRPEVMRSATQLSISASLQELDRPLRGPSSPAPDDPITNTINNNNNNNSNS</sequence>
<organism evidence="6 7">
    <name type="scientific">Circinella minor</name>
    <dbReference type="NCBI Taxonomy" id="1195481"/>
    <lineage>
        <taxon>Eukaryota</taxon>
        <taxon>Fungi</taxon>
        <taxon>Fungi incertae sedis</taxon>
        <taxon>Mucoromycota</taxon>
        <taxon>Mucoromycotina</taxon>
        <taxon>Mucoromycetes</taxon>
        <taxon>Mucorales</taxon>
        <taxon>Lichtheimiaceae</taxon>
        <taxon>Circinella</taxon>
    </lineage>
</organism>
<dbReference type="GO" id="GO:0016579">
    <property type="term" value="P:protein deubiquitination"/>
    <property type="evidence" value="ECO:0007669"/>
    <property type="project" value="TreeGrafter"/>
</dbReference>
<gene>
    <name evidence="6" type="ORF">INT45_009055</name>
</gene>
<evidence type="ECO:0000259" key="5">
    <source>
        <dbReference type="PROSITE" id="PS51858"/>
    </source>
</evidence>
<proteinExistence type="inferred from homology"/>
<dbReference type="PANTHER" id="PTHR12378">
    <property type="entry name" value="DESUMOYLATING ISOPEPTIDASE"/>
    <property type="match status" value="1"/>
</dbReference>
<keyword evidence="2" id="KW-0645">Protease</keyword>
<accession>A0A8H7S8F5</accession>
<feature type="region of interest" description="Disordered" evidence="4">
    <location>
        <begin position="140"/>
        <end position="348"/>
    </location>
</feature>
<dbReference type="SMART" id="SM01179">
    <property type="entry name" value="DUF862"/>
    <property type="match status" value="1"/>
</dbReference>
<keyword evidence="7" id="KW-1185">Reference proteome</keyword>
<feature type="compositionally biased region" description="Low complexity" evidence="4">
    <location>
        <begin position="222"/>
        <end position="235"/>
    </location>
</feature>
<evidence type="ECO:0000256" key="3">
    <source>
        <dbReference type="ARBA" id="ARBA00022801"/>
    </source>
</evidence>